<sequence length="198" mass="23584">MSVVKIDNEELLAQLNEQLNDKLDNNLWNGNTLDIEAGQWKITLDRHHIYTRMYASFVNLNHFHFTIHHRHEHFLHLKEFIHSLKETKLKLDDPTFNDKYVTKSNDNNKLIELLDDPTIRLLLMAEHKIHVNVRQSNEHYLFHHSDDNDNSKLSTNVSELHLNIFHFVKDIDQLKELFYLFVAILERLQQIGEIDAND</sequence>
<comment type="caution">
    <text evidence="1">The sequence shown here is derived from an EMBL/GenBank/DDBJ whole genome shotgun (WGS) entry which is preliminary data.</text>
</comment>
<evidence type="ECO:0000313" key="5">
    <source>
        <dbReference type="Proteomes" id="UP000663829"/>
    </source>
</evidence>
<dbReference type="EMBL" id="CAJOBC010005832">
    <property type="protein sequence ID" value="CAF3877448.1"/>
    <property type="molecule type" value="Genomic_DNA"/>
</dbReference>
<evidence type="ECO:0000313" key="1">
    <source>
        <dbReference type="EMBL" id="CAF1113274.1"/>
    </source>
</evidence>
<dbReference type="Proteomes" id="UP000663829">
    <property type="component" value="Unassembled WGS sequence"/>
</dbReference>
<accession>A0A814Q190</accession>
<evidence type="ECO:0000313" key="3">
    <source>
        <dbReference type="EMBL" id="CAF3877448.1"/>
    </source>
</evidence>
<dbReference type="EMBL" id="CAJOBA010061349">
    <property type="protein sequence ID" value="CAF4330452.1"/>
    <property type="molecule type" value="Genomic_DNA"/>
</dbReference>
<evidence type="ECO:0000313" key="2">
    <source>
        <dbReference type="EMBL" id="CAF1541957.1"/>
    </source>
</evidence>
<dbReference type="Proteomes" id="UP000677228">
    <property type="component" value="Unassembled WGS sequence"/>
</dbReference>
<dbReference type="Proteomes" id="UP000681722">
    <property type="component" value="Unassembled WGS sequence"/>
</dbReference>
<reference evidence="1" key="1">
    <citation type="submission" date="2021-02" db="EMBL/GenBank/DDBJ databases">
        <authorList>
            <person name="Nowell W R."/>
        </authorList>
    </citation>
    <scope>NUCLEOTIDE SEQUENCE</scope>
</reference>
<dbReference type="Proteomes" id="UP000682733">
    <property type="component" value="Unassembled WGS sequence"/>
</dbReference>
<dbReference type="AlphaFoldDB" id="A0A814Q190"/>
<dbReference type="EMBL" id="CAJNOK010039008">
    <property type="protein sequence ID" value="CAF1541957.1"/>
    <property type="molecule type" value="Genomic_DNA"/>
</dbReference>
<name>A0A814Q190_9BILA</name>
<keyword evidence="5" id="KW-1185">Reference proteome</keyword>
<organism evidence="1 5">
    <name type="scientific">Didymodactylos carnosus</name>
    <dbReference type="NCBI Taxonomy" id="1234261"/>
    <lineage>
        <taxon>Eukaryota</taxon>
        <taxon>Metazoa</taxon>
        <taxon>Spiralia</taxon>
        <taxon>Gnathifera</taxon>
        <taxon>Rotifera</taxon>
        <taxon>Eurotatoria</taxon>
        <taxon>Bdelloidea</taxon>
        <taxon>Philodinida</taxon>
        <taxon>Philodinidae</taxon>
        <taxon>Didymodactylos</taxon>
    </lineage>
</organism>
<dbReference type="EMBL" id="CAJNOQ010005832">
    <property type="protein sequence ID" value="CAF1113274.1"/>
    <property type="molecule type" value="Genomic_DNA"/>
</dbReference>
<proteinExistence type="predicted"/>
<gene>
    <name evidence="1" type="ORF">GPM918_LOCUS19337</name>
    <name evidence="2" type="ORF">OVA965_LOCUS38828</name>
    <name evidence="3" type="ORF">SRO942_LOCUS19334</name>
    <name evidence="4" type="ORF">TMI583_LOCUS40047</name>
</gene>
<protein>
    <submittedName>
        <fullName evidence="1">Uncharacterized protein</fullName>
    </submittedName>
</protein>
<evidence type="ECO:0000313" key="4">
    <source>
        <dbReference type="EMBL" id="CAF4330452.1"/>
    </source>
</evidence>